<comment type="caution">
    <text evidence="1">The sequence shown here is derived from an EMBL/GenBank/DDBJ whole genome shotgun (WGS) entry which is preliminary data.</text>
</comment>
<dbReference type="Proteomes" id="UP000790377">
    <property type="component" value="Unassembled WGS sequence"/>
</dbReference>
<reference evidence="1" key="1">
    <citation type="journal article" date="2021" name="New Phytol.">
        <title>Evolutionary innovations through gain and loss of genes in the ectomycorrhizal Boletales.</title>
        <authorList>
            <person name="Wu G."/>
            <person name="Miyauchi S."/>
            <person name="Morin E."/>
            <person name="Kuo A."/>
            <person name="Drula E."/>
            <person name="Varga T."/>
            <person name="Kohler A."/>
            <person name="Feng B."/>
            <person name="Cao Y."/>
            <person name="Lipzen A."/>
            <person name="Daum C."/>
            <person name="Hundley H."/>
            <person name="Pangilinan J."/>
            <person name="Johnson J."/>
            <person name="Barry K."/>
            <person name="LaButti K."/>
            <person name="Ng V."/>
            <person name="Ahrendt S."/>
            <person name="Min B."/>
            <person name="Choi I.G."/>
            <person name="Park H."/>
            <person name="Plett J.M."/>
            <person name="Magnuson J."/>
            <person name="Spatafora J.W."/>
            <person name="Nagy L.G."/>
            <person name="Henrissat B."/>
            <person name="Grigoriev I.V."/>
            <person name="Yang Z.L."/>
            <person name="Xu J."/>
            <person name="Martin F.M."/>
        </authorList>
    </citation>
    <scope>NUCLEOTIDE SEQUENCE</scope>
    <source>
        <strain evidence="1">ATCC 28755</strain>
    </source>
</reference>
<proteinExistence type="predicted"/>
<gene>
    <name evidence="1" type="ORF">BJ138DRAFT_1191201</name>
</gene>
<dbReference type="EMBL" id="MU268839">
    <property type="protein sequence ID" value="KAH7903645.1"/>
    <property type="molecule type" value="Genomic_DNA"/>
</dbReference>
<protein>
    <submittedName>
        <fullName evidence="1">Uncharacterized protein</fullName>
    </submittedName>
</protein>
<name>A0ACB7ZRE0_9AGAM</name>
<sequence>MFSLPNTFDGPNLHTSIIPNRSPTNARALILFEHAHDAYQARIPRALHNPLELIPMITRTSTHWTACGQQKVNHAVITVPAYFNDAQHQATKDAGQIAGLEVL</sequence>
<evidence type="ECO:0000313" key="1">
    <source>
        <dbReference type="EMBL" id="KAH7903645.1"/>
    </source>
</evidence>
<accession>A0ACB7ZRE0</accession>
<keyword evidence="2" id="KW-1185">Reference proteome</keyword>
<evidence type="ECO:0000313" key="2">
    <source>
        <dbReference type="Proteomes" id="UP000790377"/>
    </source>
</evidence>
<organism evidence="1 2">
    <name type="scientific">Hygrophoropsis aurantiaca</name>
    <dbReference type="NCBI Taxonomy" id="72124"/>
    <lineage>
        <taxon>Eukaryota</taxon>
        <taxon>Fungi</taxon>
        <taxon>Dikarya</taxon>
        <taxon>Basidiomycota</taxon>
        <taxon>Agaricomycotina</taxon>
        <taxon>Agaricomycetes</taxon>
        <taxon>Agaricomycetidae</taxon>
        <taxon>Boletales</taxon>
        <taxon>Coniophorineae</taxon>
        <taxon>Hygrophoropsidaceae</taxon>
        <taxon>Hygrophoropsis</taxon>
    </lineage>
</organism>